<organism evidence="1 2">
    <name type="scientific">Pseudomonas syringae pv. aptata</name>
    <dbReference type="NCBI Taxonomy" id="83167"/>
    <lineage>
        <taxon>Bacteria</taxon>
        <taxon>Pseudomonadati</taxon>
        <taxon>Pseudomonadota</taxon>
        <taxon>Gammaproteobacteria</taxon>
        <taxon>Pseudomonadales</taxon>
        <taxon>Pseudomonadaceae</taxon>
        <taxon>Pseudomonas</taxon>
        <taxon>Pseudomonas syringae</taxon>
    </lineage>
</organism>
<gene>
    <name evidence="1" type="ORF">ALQ37_102306</name>
</gene>
<accession>A0A0Q0FUR3</accession>
<protein>
    <submittedName>
        <fullName evidence="1">Uncharacterized protein</fullName>
    </submittedName>
</protein>
<comment type="caution">
    <text evidence="1">The sequence shown here is derived from an EMBL/GenBank/DDBJ whole genome shotgun (WGS) entry which is preliminary data.</text>
</comment>
<reference evidence="1 2" key="1">
    <citation type="submission" date="2018-08" db="EMBL/GenBank/DDBJ databases">
        <title>Recombination of ecologically and evolutionarily significant loci maintains genetic cohesion in the Pseudomonas syringae species complex.</title>
        <authorList>
            <person name="Dillon M."/>
            <person name="Thakur S."/>
            <person name="Almeida R.N.D."/>
            <person name="Weir B.S."/>
            <person name="Guttman D.S."/>
        </authorList>
    </citation>
    <scope>NUCLEOTIDE SEQUENCE [LARGE SCALE GENOMIC DNA]</scope>
    <source>
        <strain evidence="1 2">ICMP 4388</strain>
    </source>
</reference>
<dbReference type="RefSeq" id="WP_003395831.1">
    <property type="nucleotide sequence ID" value="NZ_JBPDUT010000002.1"/>
</dbReference>
<proteinExistence type="predicted"/>
<evidence type="ECO:0000313" key="1">
    <source>
        <dbReference type="EMBL" id="RMO58494.1"/>
    </source>
</evidence>
<name>A0A0Q0FUR3_PSEAP</name>
<dbReference type="AlphaFoldDB" id="A0A0Q0FUR3"/>
<sequence>MEEIDDLIRGKIREWQSRRSEIKSLMQSNPERTLELSHVLDLMDEEHTAILSGSTERRAVDNDRQSATLQATNIKHSLRPIAAKCDLQLRITASSPEDLRKLLETAVYELQGRIEAKGAVAGEHRNYPGSMSGTLGNYHFELDIEGESGNE</sequence>
<dbReference type="EMBL" id="RBPX01000349">
    <property type="protein sequence ID" value="RMO58494.1"/>
    <property type="molecule type" value="Genomic_DNA"/>
</dbReference>
<evidence type="ECO:0000313" key="2">
    <source>
        <dbReference type="Proteomes" id="UP000274541"/>
    </source>
</evidence>
<dbReference type="Proteomes" id="UP000274541">
    <property type="component" value="Unassembled WGS sequence"/>
</dbReference>